<proteinExistence type="predicted"/>
<dbReference type="PRINTS" id="PR00035">
    <property type="entry name" value="HTHGNTR"/>
</dbReference>
<dbReference type="GO" id="GO:0045892">
    <property type="term" value="P:negative regulation of DNA-templated transcription"/>
    <property type="evidence" value="ECO:0007669"/>
    <property type="project" value="TreeGrafter"/>
</dbReference>
<protein>
    <submittedName>
        <fullName evidence="5">HTH gntR-type domain-containing protein</fullName>
    </submittedName>
</protein>
<dbReference type="Gene3D" id="1.10.10.10">
    <property type="entry name" value="Winged helix-like DNA-binding domain superfamily/Winged helix DNA-binding domain"/>
    <property type="match status" value="1"/>
</dbReference>
<dbReference type="GO" id="GO:0003700">
    <property type="term" value="F:DNA-binding transcription factor activity"/>
    <property type="evidence" value="ECO:0007669"/>
    <property type="project" value="InterPro"/>
</dbReference>
<dbReference type="Proteomes" id="UP001295420">
    <property type="component" value="Unassembled WGS sequence"/>
</dbReference>
<dbReference type="PANTHER" id="PTHR44846">
    <property type="entry name" value="MANNOSYL-D-GLYCERATE TRANSPORT/METABOLISM SYSTEM REPRESSOR MNGR-RELATED"/>
    <property type="match status" value="1"/>
</dbReference>
<dbReference type="InterPro" id="IPR050679">
    <property type="entry name" value="Bact_HTH_transcr_reg"/>
</dbReference>
<dbReference type="EMBL" id="CAKMTQ010000045">
    <property type="protein sequence ID" value="CAH1537551.1"/>
    <property type="molecule type" value="Genomic_DNA"/>
</dbReference>
<dbReference type="AlphaFoldDB" id="A0AAU9QB19"/>
<organism evidence="5 6">
    <name type="scientific">Vibrio owensii</name>
    <dbReference type="NCBI Taxonomy" id="696485"/>
    <lineage>
        <taxon>Bacteria</taxon>
        <taxon>Pseudomonadati</taxon>
        <taxon>Pseudomonadota</taxon>
        <taxon>Gammaproteobacteria</taxon>
        <taxon>Vibrionales</taxon>
        <taxon>Vibrionaceae</taxon>
        <taxon>Vibrio</taxon>
    </lineage>
</organism>
<evidence type="ECO:0000256" key="1">
    <source>
        <dbReference type="ARBA" id="ARBA00023015"/>
    </source>
</evidence>
<dbReference type="InterPro" id="IPR036390">
    <property type="entry name" value="WH_DNA-bd_sf"/>
</dbReference>
<comment type="caution">
    <text evidence="5">The sequence shown here is derived from an EMBL/GenBank/DDBJ whole genome shotgun (WGS) entry which is preliminary data.</text>
</comment>
<evidence type="ECO:0000259" key="4">
    <source>
        <dbReference type="PROSITE" id="PS50949"/>
    </source>
</evidence>
<keyword evidence="1" id="KW-0805">Transcription regulation</keyword>
<dbReference type="InterPro" id="IPR011663">
    <property type="entry name" value="UTRA"/>
</dbReference>
<evidence type="ECO:0000313" key="6">
    <source>
        <dbReference type="Proteomes" id="UP001295420"/>
    </source>
</evidence>
<sequence>MLMKKYEELVQDIISKICQNVIDVKLPSERELAEKYDISRFSVRKALSKLEAIGIVKSKVGSGYFVNTSIIGSPLIYNSVTENKFGEISYKKIKLNKRLPTTHEMQMFSIEEDEYLWNIKRLRLIQGKVTQIEETKLPVSMFPKITEEIIESSLQKHVLSLGLEIDSYLTTYQAINVSKEDADLLGCKRNSSAMNITNRGFLKTGEVFVVSDIIDINYQCTYHTKFNPESLNYRDQNDRE</sequence>
<dbReference type="InterPro" id="IPR036388">
    <property type="entry name" value="WH-like_DNA-bd_sf"/>
</dbReference>
<evidence type="ECO:0000256" key="3">
    <source>
        <dbReference type="ARBA" id="ARBA00023163"/>
    </source>
</evidence>
<evidence type="ECO:0000256" key="2">
    <source>
        <dbReference type="ARBA" id="ARBA00023125"/>
    </source>
</evidence>
<dbReference type="Pfam" id="PF07702">
    <property type="entry name" value="UTRA"/>
    <property type="match status" value="1"/>
</dbReference>
<dbReference type="InterPro" id="IPR000524">
    <property type="entry name" value="Tscrpt_reg_HTH_GntR"/>
</dbReference>
<keyword evidence="3" id="KW-0804">Transcription</keyword>
<dbReference type="SMART" id="SM00345">
    <property type="entry name" value="HTH_GNTR"/>
    <property type="match status" value="1"/>
</dbReference>
<dbReference type="GO" id="GO:0003677">
    <property type="term" value="F:DNA binding"/>
    <property type="evidence" value="ECO:0007669"/>
    <property type="project" value="UniProtKB-KW"/>
</dbReference>
<dbReference type="SUPFAM" id="SSF64288">
    <property type="entry name" value="Chorismate lyase-like"/>
    <property type="match status" value="1"/>
</dbReference>
<dbReference type="CDD" id="cd07377">
    <property type="entry name" value="WHTH_GntR"/>
    <property type="match status" value="1"/>
</dbReference>
<dbReference type="Gene3D" id="3.40.1410.10">
    <property type="entry name" value="Chorismate lyase-like"/>
    <property type="match status" value="1"/>
</dbReference>
<dbReference type="InterPro" id="IPR028978">
    <property type="entry name" value="Chorismate_lyase_/UTRA_dom_sf"/>
</dbReference>
<evidence type="ECO:0000313" key="5">
    <source>
        <dbReference type="EMBL" id="CAH1537551.1"/>
    </source>
</evidence>
<dbReference type="PANTHER" id="PTHR44846:SF5">
    <property type="entry name" value="HTH-TYPE TRANSCRIPTIONAL REGULATOR GMUR"/>
    <property type="match status" value="1"/>
</dbReference>
<reference evidence="5" key="1">
    <citation type="submission" date="2022-01" db="EMBL/GenBank/DDBJ databases">
        <authorList>
            <person name="Lagorce A."/>
        </authorList>
    </citation>
    <scope>NUCLEOTIDE SEQUENCE</scope>
    <source>
        <strain evidence="5">Th15_F1_D04</strain>
    </source>
</reference>
<name>A0AAU9QB19_9VIBR</name>
<feature type="domain" description="HTH gntR-type" evidence="4">
    <location>
        <begin position="1"/>
        <end position="69"/>
    </location>
</feature>
<keyword evidence="2" id="KW-0238">DNA-binding</keyword>
<dbReference type="Pfam" id="PF00392">
    <property type="entry name" value="GntR"/>
    <property type="match status" value="1"/>
</dbReference>
<dbReference type="SUPFAM" id="SSF46785">
    <property type="entry name" value="Winged helix' DNA-binding domain"/>
    <property type="match status" value="1"/>
</dbReference>
<accession>A0AAU9QB19</accession>
<gene>
    <name evidence="5" type="ORF">THF1D04_50055</name>
</gene>
<dbReference type="SMART" id="SM00866">
    <property type="entry name" value="UTRA"/>
    <property type="match status" value="1"/>
</dbReference>
<dbReference type="PROSITE" id="PS50949">
    <property type="entry name" value="HTH_GNTR"/>
    <property type="match status" value="1"/>
</dbReference>